<name>A0A8C5RC77_LATLA</name>
<evidence type="ECO:0000313" key="9">
    <source>
        <dbReference type="Ensembl" id="ENSLLTP00000001236.1"/>
    </source>
</evidence>
<keyword evidence="10" id="KW-1185">Reference proteome</keyword>
<evidence type="ECO:0000256" key="3">
    <source>
        <dbReference type="ARBA" id="ARBA00022694"/>
    </source>
</evidence>
<dbReference type="GO" id="GO:0046872">
    <property type="term" value="F:metal ion binding"/>
    <property type="evidence" value="ECO:0007669"/>
    <property type="project" value="UniProtKB-KW"/>
</dbReference>
<reference evidence="9" key="1">
    <citation type="submission" date="2025-08" db="UniProtKB">
        <authorList>
            <consortium name="Ensembl"/>
        </authorList>
    </citation>
    <scope>IDENTIFICATION</scope>
</reference>
<sequence length="422" mass="46618">MSLDITFLGTGAAYPSPTRGASATVIRFEGECWLFDCGEGTQTQFMKSNLKAGKITKIFITHLHGDHFFGLPGLLCTISLQGSPDTNKLPVDIYGPLGLKDFLQRTMALSRSQLVFPYVVHELVPTPNQCPEEEWNDVFSGKRDEVACPEPQGDMIFLNPADDSYFLVDGGPVMMKAFRLFHRIPSFGFLVEEKPRTGKLNIQKLKELGILPGPLYGKLKDGVPITLENGRTISPTDVLESPFPGRKICVLGDCSGVVGDGVMSLCSEADILIHEATLDDSQMDKAKERGHSTPKMAAEFAKLCKARKLVLSHFSQSCQASIPHCPAVCEDAFYCGLVKGGHRSLLHFILSQDPFYAGDVSIQMLDFPLSILNSEIQKIVTGIFHLPFNWSGNQLKPGRRKSQRDFVSLQFLVFLWEASRKG</sequence>
<evidence type="ECO:0000256" key="6">
    <source>
        <dbReference type="ARBA" id="ARBA00022759"/>
    </source>
</evidence>
<keyword evidence="7" id="KW-0378">Hydrolase</keyword>
<evidence type="ECO:0000256" key="1">
    <source>
        <dbReference type="ARBA" id="ARBA00001947"/>
    </source>
</evidence>
<dbReference type="Ensembl" id="ENSLLTT00000001281.1">
    <property type="protein sequence ID" value="ENSLLTP00000001236.1"/>
    <property type="gene ID" value="ENSLLTG00000000958.1"/>
</dbReference>
<dbReference type="InterPro" id="IPR013471">
    <property type="entry name" value="RNase_Z/BN"/>
</dbReference>
<dbReference type="Proteomes" id="UP000694406">
    <property type="component" value="Unplaced"/>
</dbReference>
<evidence type="ECO:0000256" key="2">
    <source>
        <dbReference type="ARBA" id="ARBA00011738"/>
    </source>
</evidence>
<dbReference type="NCBIfam" id="NF000801">
    <property type="entry name" value="PRK00055.1-3"/>
    <property type="match status" value="1"/>
</dbReference>
<keyword evidence="6" id="KW-0255">Endonuclease</keyword>
<dbReference type="SUPFAM" id="SSF56281">
    <property type="entry name" value="Metallo-hydrolase/oxidoreductase"/>
    <property type="match status" value="1"/>
</dbReference>
<gene>
    <name evidence="9" type="primary">ELAC1</name>
</gene>
<dbReference type="GO" id="GO:0042781">
    <property type="term" value="F:3'-tRNA processing endoribonuclease activity"/>
    <property type="evidence" value="ECO:0007669"/>
    <property type="project" value="TreeGrafter"/>
</dbReference>
<dbReference type="GeneTree" id="ENSGT00730000111224"/>
<dbReference type="GO" id="GO:0005654">
    <property type="term" value="C:nucleoplasm"/>
    <property type="evidence" value="ECO:0007669"/>
    <property type="project" value="Ensembl"/>
</dbReference>
<keyword evidence="5" id="KW-0479">Metal-binding</keyword>
<protein>
    <submittedName>
        <fullName evidence="9">ElaC ribonuclease Z 1</fullName>
    </submittedName>
</protein>
<dbReference type="GO" id="GO:0005829">
    <property type="term" value="C:cytosol"/>
    <property type="evidence" value="ECO:0007669"/>
    <property type="project" value="Ensembl"/>
</dbReference>
<evidence type="ECO:0000256" key="4">
    <source>
        <dbReference type="ARBA" id="ARBA00022722"/>
    </source>
</evidence>
<dbReference type="Pfam" id="PF23023">
    <property type="entry name" value="Anti-Pycsar_Apyc1"/>
    <property type="match status" value="1"/>
</dbReference>
<accession>A0A8C5RC77</accession>
<evidence type="ECO:0000313" key="10">
    <source>
        <dbReference type="Proteomes" id="UP000694406"/>
    </source>
</evidence>
<dbReference type="PANTHER" id="PTHR46018:SF2">
    <property type="entry name" value="ZINC PHOSPHODIESTERASE ELAC PROTEIN 1"/>
    <property type="match status" value="1"/>
</dbReference>
<evidence type="ECO:0000256" key="5">
    <source>
        <dbReference type="ARBA" id="ARBA00022723"/>
    </source>
</evidence>
<comment type="cofactor">
    <cofactor evidence="1">
        <name>Zn(2+)</name>
        <dbReference type="ChEBI" id="CHEBI:29105"/>
    </cofactor>
</comment>
<dbReference type="CDD" id="cd07717">
    <property type="entry name" value="RNaseZ_ZiPD-like_MBL-fold"/>
    <property type="match status" value="1"/>
</dbReference>
<keyword evidence="8" id="KW-0862">Zinc</keyword>
<evidence type="ECO:0000256" key="8">
    <source>
        <dbReference type="ARBA" id="ARBA00022833"/>
    </source>
</evidence>
<dbReference type="Gene3D" id="3.60.15.10">
    <property type="entry name" value="Ribonuclease Z/Hydroxyacylglutathione hydrolase-like"/>
    <property type="match status" value="1"/>
</dbReference>
<comment type="subunit">
    <text evidence="2">Homodimer.</text>
</comment>
<proteinExistence type="inferred from homology"/>
<dbReference type="GO" id="GO:0072344">
    <property type="term" value="P:rescue of stalled ribosome"/>
    <property type="evidence" value="ECO:0007669"/>
    <property type="project" value="Ensembl"/>
</dbReference>
<dbReference type="InterPro" id="IPR036866">
    <property type="entry name" value="RibonucZ/Hydroxyglut_hydro"/>
</dbReference>
<dbReference type="AlphaFoldDB" id="A0A8C5RC77"/>
<dbReference type="HAMAP" id="MF_01818">
    <property type="entry name" value="RNase_Z_BN"/>
    <property type="match status" value="1"/>
</dbReference>
<reference evidence="9" key="2">
    <citation type="submission" date="2025-09" db="UniProtKB">
        <authorList>
            <consortium name="Ensembl"/>
        </authorList>
    </citation>
    <scope>IDENTIFICATION</scope>
</reference>
<organism evidence="9 10">
    <name type="scientific">Laticauda laticaudata</name>
    <name type="common">Blue-ringed sea krait</name>
    <name type="synonym">Blue-lipped sea krait</name>
    <dbReference type="NCBI Taxonomy" id="8630"/>
    <lineage>
        <taxon>Eukaryota</taxon>
        <taxon>Metazoa</taxon>
        <taxon>Chordata</taxon>
        <taxon>Craniata</taxon>
        <taxon>Vertebrata</taxon>
        <taxon>Euteleostomi</taxon>
        <taxon>Lepidosauria</taxon>
        <taxon>Squamata</taxon>
        <taxon>Bifurcata</taxon>
        <taxon>Unidentata</taxon>
        <taxon>Episquamata</taxon>
        <taxon>Toxicofera</taxon>
        <taxon>Serpentes</taxon>
        <taxon>Colubroidea</taxon>
        <taxon>Elapidae</taxon>
        <taxon>Laticaudinae</taxon>
        <taxon>Laticauda</taxon>
    </lineage>
</organism>
<evidence type="ECO:0000256" key="7">
    <source>
        <dbReference type="ARBA" id="ARBA00022801"/>
    </source>
</evidence>
<keyword evidence="4" id="KW-0540">Nuclease</keyword>
<keyword evidence="3" id="KW-0819">tRNA processing</keyword>
<dbReference type="GO" id="GO:0001680">
    <property type="term" value="P:tRNA 3'-terminal CCA addition"/>
    <property type="evidence" value="ECO:0007669"/>
    <property type="project" value="Ensembl"/>
</dbReference>
<dbReference type="PANTHER" id="PTHR46018">
    <property type="entry name" value="ZINC PHOSPHODIESTERASE ELAC PROTEIN 1"/>
    <property type="match status" value="1"/>
</dbReference>